<comment type="caution">
    <text evidence="1">The sequence shown here is derived from an EMBL/GenBank/DDBJ whole genome shotgun (WGS) entry which is preliminary data.</text>
</comment>
<evidence type="ECO:0000313" key="1">
    <source>
        <dbReference type="EMBL" id="MBK1871517.1"/>
    </source>
</evidence>
<evidence type="ECO:0000313" key="2">
    <source>
        <dbReference type="Proteomes" id="UP000616151"/>
    </source>
</evidence>
<reference evidence="1" key="1">
    <citation type="submission" date="2021-01" db="EMBL/GenBank/DDBJ databases">
        <authorList>
            <person name="Sun Q."/>
        </authorList>
    </citation>
    <scope>NUCLEOTIDE SEQUENCE</scope>
    <source>
        <strain evidence="1">YIM B02566</strain>
    </source>
</reference>
<organism evidence="1 2">
    <name type="scientific">Taklimakanibacter albus</name>
    <dbReference type="NCBI Taxonomy" id="2800327"/>
    <lineage>
        <taxon>Bacteria</taxon>
        <taxon>Pseudomonadati</taxon>
        <taxon>Pseudomonadota</taxon>
        <taxon>Alphaproteobacteria</taxon>
        <taxon>Hyphomicrobiales</taxon>
        <taxon>Aestuariivirgaceae</taxon>
        <taxon>Taklimakanibacter</taxon>
    </lineage>
</organism>
<proteinExistence type="predicted"/>
<accession>A0ACC5RFZ5</accession>
<dbReference type="Proteomes" id="UP000616151">
    <property type="component" value="Unassembled WGS sequence"/>
</dbReference>
<sequence length="289" mass="30906">MMATLDIDDLRALLHLSDLGNFTRAAEALGTTQSAVSLRLKRLEEKLGRKLVERSPRLVQFTPDGAALVAHGRSVLLAHDAALAALDRQPLPALTLGISDHVMGDRLPELFARLKEMLPQLRFAIRIGLSRDLLAQFETGGFDAILLRGESARSKAADGERLLEDGLAWFAAPSFTWTPEEPLPLLALAAPCGIRAAAVKALEKKHVPWVESFTGGGVMAVAAAASAGFGVAALGRSLAPPGTREVTERLGLPPLPSSAILLRSHVSDPRLARPLREFASAVKHVLRGR</sequence>
<dbReference type="EMBL" id="JAENHL010000008">
    <property type="protein sequence ID" value="MBK1871517.1"/>
    <property type="molecule type" value="Genomic_DNA"/>
</dbReference>
<gene>
    <name evidence="1" type="ORF">JHL16_34445</name>
</gene>
<keyword evidence="2" id="KW-1185">Reference proteome</keyword>
<name>A0ACC5RFZ5_9HYPH</name>
<protein>
    <submittedName>
        <fullName evidence="1">LysR family transcriptional regulator</fullName>
    </submittedName>
</protein>